<protein>
    <recommendedName>
        <fullName evidence="1">non-specific serine/threonine protein kinase</fullName>
        <ecNumber evidence="1">2.7.11.1</ecNumber>
    </recommendedName>
</protein>
<evidence type="ECO:0000259" key="9">
    <source>
        <dbReference type="Pfam" id="PF01163"/>
    </source>
</evidence>
<dbReference type="SUPFAM" id="SSF56112">
    <property type="entry name" value="Protein kinase-like (PK-like)"/>
    <property type="match status" value="1"/>
</dbReference>
<evidence type="ECO:0000256" key="5">
    <source>
        <dbReference type="ARBA" id="ARBA00022777"/>
    </source>
</evidence>
<dbReference type="GO" id="GO:0004674">
    <property type="term" value="F:protein serine/threonine kinase activity"/>
    <property type="evidence" value="ECO:0007669"/>
    <property type="project" value="UniProtKB-KW"/>
</dbReference>
<comment type="catalytic activity">
    <reaction evidence="7">
        <text>L-threonyl-[protein] + ATP = O-phospho-L-threonyl-[protein] + ADP + H(+)</text>
        <dbReference type="Rhea" id="RHEA:46608"/>
        <dbReference type="Rhea" id="RHEA-COMP:11060"/>
        <dbReference type="Rhea" id="RHEA-COMP:11605"/>
        <dbReference type="ChEBI" id="CHEBI:15378"/>
        <dbReference type="ChEBI" id="CHEBI:30013"/>
        <dbReference type="ChEBI" id="CHEBI:30616"/>
        <dbReference type="ChEBI" id="CHEBI:61977"/>
        <dbReference type="ChEBI" id="CHEBI:456216"/>
        <dbReference type="EC" id="2.7.11.1"/>
    </reaction>
</comment>
<gene>
    <name evidence="10" type="ORF">CRV04_10695</name>
</gene>
<dbReference type="EC" id="2.7.11.1" evidence="1"/>
<dbReference type="Pfam" id="PF01163">
    <property type="entry name" value="RIO1"/>
    <property type="match status" value="1"/>
</dbReference>
<evidence type="ECO:0000313" key="10">
    <source>
        <dbReference type="EMBL" id="RXJ55298.1"/>
    </source>
</evidence>
<evidence type="ECO:0000256" key="2">
    <source>
        <dbReference type="ARBA" id="ARBA00022527"/>
    </source>
</evidence>
<dbReference type="GO" id="GO:0005524">
    <property type="term" value="F:ATP binding"/>
    <property type="evidence" value="ECO:0007669"/>
    <property type="project" value="UniProtKB-KW"/>
</dbReference>
<comment type="caution">
    <text evidence="10">The sequence shown here is derived from an EMBL/GenBank/DDBJ whole genome shotgun (WGS) entry which is preliminary data.</text>
</comment>
<reference evidence="10 11" key="1">
    <citation type="submission" date="2017-10" db="EMBL/GenBank/DDBJ databases">
        <title>Genomics of the genus Arcobacter.</title>
        <authorList>
            <person name="Perez-Cataluna A."/>
            <person name="Figueras M.J."/>
        </authorList>
    </citation>
    <scope>NUCLEOTIDE SEQUENCE [LARGE SCALE GENOMIC DNA]</scope>
    <source>
        <strain evidence="10 11">CECT 8987</strain>
    </source>
</reference>
<keyword evidence="4" id="KW-0547">Nucleotide-binding</keyword>
<name>A0A4Q0XR08_9BACT</name>
<evidence type="ECO:0000256" key="4">
    <source>
        <dbReference type="ARBA" id="ARBA00022741"/>
    </source>
</evidence>
<keyword evidence="11" id="KW-1185">Reference proteome</keyword>
<feature type="domain" description="RIO-type" evidence="9">
    <location>
        <begin position="65"/>
        <end position="166"/>
    </location>
</feature>
<evidence type="ECO:0000256" key="3">
    <source>
        <dbReference type="ARBA" id="ARBA00022679"/>
    </source>
</evidence>
<dbReference type="InterPro" id="IPR018934">
    <property type="entry name" value="RIO_dom"/>
</dbReference>
<evidence type="ECO:0000256" key="6">
    <source>
        <dbReference type="ARBA" id="ARBA00022840"/>
    </source>
</evidence>
<evidence type="ECO:0000256" key="7">
    <source>
        <dbReference type="ARBA" id="ARBA00047899"/>
    </source>
</evidence>
<proteinExistence type="predicted"/>
<keyword evidence="2" id="KW-0723">Serine/threonine-protein kinase</keyword>
<dbReference type="EMBL" id="PDKN01000008">
    <property type="protein sequence ID" value="RXJ55298.1"/>
    <property type="molecule type" value="Genomic_DNA"/>
</dbReference>
<sequence length="256" mass="30153">MGMTFEKLIKKELEQNSSDIFPLIFEDQKYWVKQARATQSSSLHKFYYFLFPFEVLLPVKAKTAQEALQFETNKLKQFNELGITTPHIAYQDEHVFALEDCGKNINSFIRKRDISKERMYFFIDALLETLAKIHNNGLFHGGAQARNFTFKDDKVYVIDLEDSFEESIDLELLQFRDLLLLLLSLTKTRASFDMDYEYVIEKYIALTNNSSFKMRLKQLASKISWLYCISQIKWVKKLLGRDVKGFFKLIKALKEL</sequence>
<dbReference type="InterPro" id="IPR011009">
    <property type="entry name" value="Kinase-like_dom_sf"/>
</dbReference>
<evidence type="ECO:0000256" key="8">
    <source>
        <dbReference type="ARBA" id="ARBA00048679"/>
    </source>
</evidence>
<organism evidence="10 11">
    <name type="scientific">Candidatus Marinarcus aquaticus</name>
    <dbReference type="NCBI Taxonomy" id="2044504"/>
    <lineage>
        <taxon>Bacteria</taxon>
        <taxon>Pseudomonadati</taxon>
        <taxon>Campylobacterota</taxon>
        <taxon>Epsilonproteobacteria</taxon>
        <taxon>Campylobacterales</taxon>
        <taxon>Arcobacteraceae</taxon>
        <taxon>Candidatus Marinarcus</taxon>
    </lineage>
</organism>
<keyword evidence="5 10" id="KW-0418">Kinase</keyword>
<evidence type="ECO:0000256" key="1">
    <source>
        <dbReference type="ARBA" id="ARBA00012513"/>
    </source>
</evidence>
<dbReference type="Proteomes" id="UP000290657">
    <property type="component" value="Unassembled WGS sequence"/>
</dbReference>
<evidence type="ECO:0000313" key="11">
    <source>
        <dbReference type="Proteomes" id="UP000290657"/>
    </source>
</evidence>
<keyword evidence="6" id="KW-0067">ATP-binding</keyword>
<dbReference type="AlphaFoldDB" id="A0A4Q0XR08"/>
<comment type="catalytic activity">
    <reaction evidence="8">
        <text>L-seryl-[protein] + ATP = O-phospho-L-seryl-[protein] + ADP + H(+)</text>
        <dbReference type="Rhea" id="RHEA:17989"/>
        <dbReference type="Rhea" id="RHEA-COMP:9863"/>
        <dbReference type="Rhea" id="RHEA-COMP:11604"/>
        <dbReference type="ChEBI" id="CHEBI:15378"/>
        <dbReference type="ChEBI" id="CHEBI:29999"/>
        <dbReference type="ChEBI" id="CHEBI:30616"/>
        <dbReference type="ChEBI" id="CHEBI:83421"/>
        <dbReference type="ChEBI" id="CHEBI:456216"/>
        <dbReference type="EC" id="2.7.11.1"/>
    </reaction>
</comment>
<dbReference type="Gene3D" id="1.10.510.10">
    <property type="entry name" value="Transferase(Phosphotransferase) domain 1"/>
    <property type="match status" value="1"/>
</dbReference>
<keyword evidence="3" id="KW-0808">Transferase</keyword>
<accession>A0A4Q0XR08</accession>